<proteinExistence type="inferred from homology"/>
<dbReference type="InterPro" id="IPR036852">
    <property type="entry name" value="Peptidase_S8/S53_dom_sf"/>
</dbReference>
<dbReference type="PROSITE" id="PS00138">
    <property type="entry name" value="SUBTILASE_SER"/>
    <property type="match status" value="1"/>
</dbReference>
<comment type="similarity">
    <text evidence="1">Belongs to the peptidase S8 family.</text>
</comment>
<dbReference type="SUPFAM" id="SSF49899">
    <property type="entry name" value="Concanavalin A-like lectins/glucanases"/>
    <property type="match status" value="3"/>
</dbReference>
<evidence type="ECO:0000313" key="9">
    <source>
        <dbReference type="Proteomes" id="UP000032049"/>
    </source>
</evidence>
<keyword evidence="5" id="KW-0720">Serine protease</keyword>
<dbReference type="InterPro" id="IPR000209">
    <property type="entry name" value="Peptidase_S8/S53_dom"/>
</dbReference>
<name>A0A0D0GJJ8_9SPHI</name>
<keyword evidence="2" id="KW-0645">Protease</keyword>
<dbReference type="InterPro" id="IPR006558">
    <property type="entry name" value="LamG-like"/>
</dbReference>
<dbReference type="RefSeq" id="WP_041880927.1">
    <property type="nucleotide sequence ID" value="NZ_CP157278.1"/>
</dbReference>
<dbReference type="Pfam" id="PF13385">
    <property type="entry name" value="Laminin_G_3"/>
    <property type="match status" value="3"/>
</dbReference>
<dbReference type="Gene3D" id="2.60.120.380">
    <property type="match status" value="1"/>
</dbReference>
<dbReference type="Gene3D" id="2.60.120.200">
    <property type="match status" value="3"/>
</dbReference>
<evidence type="ECO:0000256" key="5">
    <source>
        <dbReference type="ARBA" id="ARBA00022825"/>
    </source>
</evidence>
<keyword evidence="3" id="KW-0732">Signal</keyword>
<dbReference type="InterPro" id="IPR051048">
    <property type="entry name" value="Peptidase_S8/S53_subtilisin"/>
</dbReference>
<dbReference type="SMART" id="SM00560">
    <property type="entry name" value="LamGL"/>
    <property type="match status" value="2"/>
</dbReference>
<evidence type="ECO:0000256" key="3">
    <source>
        <dbReference type="ARBA" id="ARBA00022729"/>
    </source>
</evidence>
<evidence type="ECO:0000256" key="4">
    <source>
        <dbReference type="ARBA" id="ARBA00022801"/>
    </source>
</evidence>
<dbReference type="PANTHER" id="PTHR43399">
    <property type="entry name" value="SUBTILISIN-RELATED"/>
    <property type="match status" value="1"/>
</dbReference>
<dbReference type="InterPro" id="IPR023828">
    <property type="entry name" value="Peptidase_S8_Ser-AS"/>
</dbReference>
<evidence type="ECO:0000256" key="1">
    <source>
        <dbReference type="ARBA" id="ARBA00011073"/>
    </source>
</evidence>
<dbReference type="GO" id="GO:0004252">
    <property type="term" value="F:serine-type endopeptidase activity"/>
    <property type="evidence" value="ECO:0007669"/>
    <property type="project" value="InterPro"/>
</dbReference>
<dbReference type="InterPro" id="IPR022409">
    <property type="entry name" value="PKD/Chitinase_dom"/>
</dbReference>
<dbReference type="GO" id="GO:0006508">
    <property type="term" value="P:proteolysis"/>
    <property type="evidence" value="ECO:0007669"/>
    <property type="project" value="UniProtKB-KW"/>
</dbReference>
<keyword evidence="4" id="KW-0378">Hydrolase</keyword>
<keyword evidence="9" id="KW-1185">Reference proteome</keyword>
<reference evidence="8 9" key="1">
    <citation type="submission" date="2015-01" db="EMBL/GenBank/DDBJ databases">
        <title>Draft genome sequence of Pedobacter sp. NL19 isolated from sludge of an effluent treatment pond in an abandoned uranium mine.</title>
        <authorList>
            <person name="Santos T."/>
            <person name="Caetano T."/>
            <person name="Covas C."/>
            <person name="Cruz A."/>
            <person name="Mendo S."/>
        </authorList>
    </citation>
    <scope>NUCLEOTIDE SEQUENCE [LARGE SCALE GENOMIC DNA]</scope>
    <source>
        <strain evidence="8 9">NL19</strain>
    </source>
</reference>
<dbReference type="InterPro" id="IPR003961">
    <property type="entry name" value="FN3_dom"/>
</dbReference>
<dbReference type="Pfam" id="PF13585">
    <property type="entry name" value="CHU_C"/>
    <property type="match status" value="1"/>
</dbReference>
<sequence>MKKILLILWGIAVPLFLHAQIKKPAEKDFRILNSNKVFKPQKSLYSEQKDNKITGKTLAVKFQKGGYFLIQFEELPEAAQKTRLKELGIKLLDYVPNYAYYAYFKKELNSEQLTELRIRTILPIDDSFKLSENLFKDRIPEHARKGNELELEIVFYDGADISAAEKIIVNYARIISRTNGNTWIIRAAQQNLKKLAAIKEVKYIAPVSDAPKPEADGPGDIFSNNIGRSNYINSGFNGWNYNGSGVNVHIRENDFDQDIDMQGRMIPGSVDTGTPGGHSWSVSKRMGSAGNYDPKDRSNAWGANFYVITGQNTYTLYDDPDKKIRVTNMSYGWGADANYGSLSNEHDNYIRTKPEAMLVYSSGNSGDIAPIGGKYNGLAGWGNLTGSAKHAKNLLTISGTDYEDNFLDWTNKGPAYDGRIKPDLTIEGSGGTSFAAPKISGIFAILHQAYKAETQATTAPSALIKAILLNTADDIYNAGIDFKTGFGRPNVRRAFKTIQNRTFSSGQINNGEAKSTTINVPAGISQVRIMLYWPDYEATPGAAQSLVNDLDLDVTDPSSATFLPWGLDTTANAINLNALPTRKVDHINNVEQVTIDNPVAGAYTLNINGYLVPQGPQEYFITYEFLKDELLMAYPLGGEAMAPGKSEYIRWDAYGAPGTFDLDYSADNGTTWTTIASKIAADKRQFKWTVPNLSSKIKIRVKRAAQESVASDINVLAAPEGLEVVWAGNNSLQLSWRKSAAAVQYEVFKLGEKYMDAVSQTADTTIVLTNSDPNKQEWYAVRAIGANGLQGLRSNSIPKETGLLNYKNLITGTAFDVRKNAVLLTGKVNALGGSLENLIFEYGPASSYGFQNSVPGNYSGSNLISVEQEVPITMKSGETWHYRLKARVNGADVFGEDHTFQPAPGNSVAFTGTGSEFITLGSNSAINGTKARTIELWAKADAFNDGGVFATGITGTNSGEFSLRTTTTDNVWRANFWNSSKDFALTGSKGEWHHYALVFDGTNLSFYYDGEQKLVPTPMALNTTNGLVRLGLWNSGPSNKFFKGEIDEVKVWSKALSSSEIKQGFHHPLKGNEAGLVYYSNFDNTEPEIYDIVSRKAVSVTGTPARIKTAYPFGGGSSIAKTEQAGSVIFDHGVNITAFYNAVTPVTAGFSKIDFTSPEFNDFSSSAVKIGQEYWVGNRFGSNTNLNMNLTFTSTADLTAADQLNPEKILVFSRPAYGSGKWQYSTSANAVDEVNNTITVNNLNTYAQYIFLKDSKPFLLSSADSLVFNNARVGSKTKPESFLLSGANLPADSIKITAPQGYEISLDNLTYIGPGSSLAISPVNGVVKELKIYTRFSPAAEQLYAGTIKISSGLQLFSEIKVSQKGIKADVIAGKAMSFDGNGDYLEIQELNWQPKIFTIEWWHKAKSYKNYNQSIGNGWGSFLVHSDSGGGLNIGVANNAASRLIITDAFKDVNTWHHYAYTFNNGVAKIYRDGKLADSKTASSLPPVWSSFKIGSADGNSIDGEIEEFKMWSIEKTQQQVREGMHLTSVGNEPGLKVYLQFQDAAKGVSELSDNGYKVSLNGDAKRLISTAPVAAGISESKQIITAGISEYAQAGLSLQFSDSGTNPNGEVVVSRLKSIPNENTNPSVLDSTYWIINNYGTNTALTGLTGLSLKNVKAPSATQDLYRLNNRAFNAFGPAWNSLANRQGAMADVLSFSLTPGSAGIILGQLAVNRTSGFESVETLAGKAYQFDGTAGAMKITGLNWTPTIFTVEYWLKAASSKSWNQSVGNGWGSFLVHADDDKGLSIGVANNPASRIDIPGMFNTLNVWHHLAFSYDKGSVKLYIDGQLSATKPASSAPPLWDSFNIGSMDGNTINGTIDEFRLWSTSRTAQEIQENMHLTLNGNEPGLKVYLQGQGNAGAGQLIDVSPNHYVVEATGAVQRTASSAPVANGISETMTLTAAGKYDSKLTGLALNYTASGTYPKGNIVISKLNSLPFNPKTNTNILNSKYWIIRNYGDTEASAIESAELSAIPDSKVNLSLYKRGFNQSEDWSTGIAGTSQANSTVFTAGNTDLRNNQIIIDSKVNSFPLIAIHSPQNNAVYKTSDSIKVTGTASDPDGPNPSITLYNGQTKISTLAGPSFSQTIEPLAAGTYQLIARATDGAGLITSDSVSVTVKTNAKPLVSLTSPEENTIFDTSQTIIVKADANDSDGTIAHVEFYDGTLKIGQSTTLPYQISWTGTTVGTHQLTAKATDNNGAESISAILTLKIVPVNAPPVVAITSPESGSLYNPNKQVHISINAGDTDGSVAKVELFERATKIAAITKPPYTFKWQPRDEGTYYLSAIATDNQGLASTSATVIINLAKKKDAIKVPNLITPNGDGKNDKWVIEGISNFPNNKVTIFTKTGQTVFATRNYSNESNYWEGLFNGGPLTTGTYFYIIDIGAKQPYTGFITLIR</sequence>
<organism evidence="8 9">
    <name type="scientific">Pedobacter lusitanus</name>
    <dbReference type="NCBI Taxonomy" id="1503925"/>
    <lineage>
        <taxon>Bacteria</taxon>
        <taxon>Pseudomonadati</taxon>
        <taxon>Bacteroidota</taxon>
        <taxon>Sphingobacteriia</taxon>
        <taxon>Sphingobacteriales</taxon>
        <taxon>Sphingobacteriaceae</taxon>
        <taxon>Pedobacter</taxon>
    </lineage>
</organism>
<dbReference type="SUPFAM" id="SSF52743">
    <property type="entry name" value="Subtilisin-like"/>
    <property type="match status" value="1"/>
</dbReference>
<dbReference type="OrthoDB" id="9792152at2"/>
<evidence type="ECO:0000259" key="7">
    <source>
        <dbReference type="PROSITE" id="PS50853"/>
    </source>
</evidence>
<dbReference type="EMBL" id="JXRA01000034">
    <property type="protein sequence ID" value="KIO77422.1"/>
    <property type="molecule type" value="Genomic_DNA"/>
</dbReference>
<dbReference type="Gene3D" id="3.40.50.200">
    <property type="entry name" value="Peptidase S8/S53 domain"/>
    <property type="match status" value="1"/>
</dbReference>
<dbReference type="Pfam" id="PF00082">
    <property type="entry name" value="Peptidase_S8"/>
    <property type="match status" value="1"/>
</dbReference>
<dbReference type="GO" id="GO:0004553">
    <property type="term" value="F:hydrolase activity, hydrolyzing O-glycosyl compounds"/>
    <property type="evidence" value="ECO:0007669"/>
    <property type="project" value="UniProtKB-ARBA"/>
</dbReference>
<evidence type="ECO:0000256" key="2">
    <source>
        <dbReference type="ARBA" id="ARBA00022670"/>
    </source>
</evidence>
<evidence type="ECO:0000256" key="6">
    <source>
        <dbReference type="ARBA" id="ARBA00023157"/>
    </source>
</evidence>
<feature type="domain" description="Fibronectin type-III" evidence="7">
    <location>
        <begin position="718"/>
        <end position="804"/>
    </location>
</feature>
<dbReference type="NCBIfam" id="TIGR04131">
    <property type="entry name" value="Bac_Flav_CTERM"/>
    <property type="match status" value="1"/>
</dbReference>
<dbReference type="STRING" id="1503925.TH53_09060"/>
<dbReference type="InterPro" id="IPR026341">
    <property type="entry name" value="T9SS_type_B"/>
</dbReference>
<dbReference type="SMART" id="SM00089">
    <property type="entry name" value="PKD"/>
    <property type="match status" value="3"/>
</dbReference>
<dbReference type="Gene3D" id="2.60.40.10">
    <property type="entry name" value="Immunoglobulins"/>
    <property type="match status" value="4"/>
</dbReference>
<dbReference type="PANTHER" id="PTHR43399:SF4">
    <property type="entry name" value="CELL WALL-ASSOCIATED PROTEASE"/>
    <property type="match status" value="1"/>
</dbReference>
<comment type="caution">
    <text evidence="8">The sequence shown here is derived from an EMBL/GenBank/DDBJ whole genome shotgun (WGS) entry which is preliminary data.</text>
</comment>
<protein>
    <recommendedName>
        <fullName evidence="7">Fibronectin type-III domain-containing protein</fullName>
    </recommendedName>
</protein>
<keyword evidence="6" id="KW-1015">Disulfide bond</keyword>
<evidence type="ECO:0000313" key="8">
    <source>
        <dbReference type="EMBL" id="KIO77422.1"/>
    </source>
</evidence>
<dbReference type="GO" id="GO:0005975">
    <property type="term" value="P:carbohydrate metabolic process"/>
    <property type="evidence" value="ECO:0007669"/>
    <property type="project" value="UniProtKB-ARBA"/>
</dbReference>
<dbReference type="Pfam" id="PF17957">
    <property type="entry name" value="Big_7"/>
    <property type="match status" value="3"/>
</dbReference>
<gene>
    <name evidence="8" type="ORF">TH53_09060</name>
</gene>
<dbReference type="Proteomes" id="UP000032049">
    <property type="component" value="Unassembled WGS sequence"/>
</dbReference>
<accession>A0A0D0GJJ8</accession>
<dbReference type="InterPro" id="IPR013320">
    <property type="entry name" value="ConA-like_dom_sf"/>
</dbReference>
<dbReference type="InterPro" id="IPR013783">
    <property type="entry name" value="Ig-like_fold"/>
</dbReference>
<dbReference type="PROSITE" id="PS50853">
    <property type="entry name" value="FN3"/>
    <property type="match status" value="1"/>
</dbReference>